<dbReference type="GO" id="GO:0003677">
    <property type="term" value="F:DNA binding"/>
    <property type="evidence" value="ECO:0007669"/>
    <property type="project" value="UniProtKB-KW"/>
</dbReference>
<organism evidence="7 8">
    <name type="scientific">Pseudacidovorax intermedius</name>
    <dbReference type="NCBI Taxonomy" id="433924"/>
    <lineage>
        <taxon>Bacteria</taxon>
        <taxon>Pseudomonadati</taxon>
        <taxon>Pseudomonadota</taxon>
        <taxon>Betaproteobacteria</taxon>
        <taxon>Burkholderiales</taxon>
        <taxon>Comamonadaceae</taxon>
        <taxon>Pseudacidovorax</taxon>
    </lineage>
</organism>
<dbReference type="STRING" id="433924.NS331_19220"/>
<dbReference type="Pfam" id="PF09339">
    <property type="entry name" value="HTH_IclR"/>
    <property type="match status" value="1"/>
</dbReference>
<dbReference type="InterPro" id="IPR029016">
    <property type="entry name" value="GAF-like_dom_sf"/>
</dbReference>
<evidence type="ECO:0000313" key="7">
    <source>
        <dbReference type="EMBL" id="RDI17366.1"/>
    </source>
</evidence>
<feature type="domain" description="HTH iclR-type" evidence="5">
    <location>
        <begin position="46"/>
        <end position="113"/>
    </location>
</feature>
<dbReference type="InterPro" id="IPR005471">
    <property type="entry name" value="Tscrpt_reg_IclR_N"/>
</dbReference>
<dbReference type="GO" id="GO:0045892">
    <property type="term" value="P:negative regulation of DNA-templated transcription"/>
    <property type="evidence" value="ECO:0007669"/>
    <property type="project" value="TreeGrafter"/>
</dbReference>
<evidence type="ECO:0000256" key="2">
    <source>
        <dbReference type="ARBA" id="ARBA00023125"/>
    </source>
</evidence>
<dbReference type="PANTHER" id="PTHR30136:SF34">
    <property type="entry name" value="TRANSCRIPTIONAL REGULATOR"/>
    <property type="match status" value="1"/>
</dbReference>
<dbReference type="Gene3D" id="3.30.450.40">
    <property type="match status" value="1"/>
</dbReference>
<dbReference type="SUPFAM" id="SSF55781">
    <property type="entry name" value="GAF domain-like"/>
    <property type="match status" value="1"/>
</dbReference>
<dbReference type="Proteomes" id="UP000255265">
    <property type="component" value="Unassembled WGS sequence"/>
</dbReference>
<gene>
    <name evidence="7" type="ORF">DFR41_11792</name>
</gene>
<keyword evidence="3" id="KW-0804">Transcription</keyword>
<feature type="compositionally biased region" description="Low complexity" evidence="4">
    <location>
        <begin position="22"/>
        <end position="38"/>
    </location>
</feature>
<dbReference type="Pfam" id="PF01614">
    <property type="entry name" value="IclR_C"/>
    <property type="match status" value="1"/>
</dbReference>
<evidence type="ECO:0000256" key="4">
    <source>
        <dbReference type="SAM" id="MobiDB-lite"/>
    </source>
</evidence>
<dbReference type="GO" id="GO:0003700">
    <property type="term" value="F:DNA-binding transcription factor activity"/>
    <property type="evidence" value="ECO:0007669"/>
    <property type="project" value="TreeGrafter"/>
</dbReference>
<keyword evidence="2" id="KW-0238">DNA-binding</keyword>
<dbReference type="PANTHER" id="PTHR30136">
    <property type="entry name" value="HELIX-TURN-HELIX TRANSCRIPTIONAL REGULATOR, ICLR FAMILY"/>
    <property type="match status" value="1"/>
</dbReference>
<evidence type="ECO:0000259" key="5">
    <source>
        <dbReference type="PROSITE" id="PS51077"/>
    </source>
</evidence>
<protein>
    <submittedName>
        <fullName evidence="7">IclR family transcriptional regulator</fullName>
    </submittedName>
</protein>
<feature type="region of interest" description="Disordered" evidence="4">
    <location>
        <begin position="1"/>
        <end position="38"/>
    </location>
</feature>
<keyword evidence="8" id="KW-1185">Reference proteome</keyword>
<dbReference type="PROSITE" id="PS51077">
    <property type="entry name" value="HTH_ICLR"/>
    <property type="match status" value="1"/>
</dbReference>
<comment type="caution">
    <text evidence="7">The sequence shown here is derived from an EMBL/GenBank/DDBJ whole genome shotgun (WGS) entry which is preliminary data.</text>
</comment>
<dbReference type="InterPro" id="IPR014757">
    <property type="entry name" value="Tscrpt_reg_IclR_C"/>
</dbReference>
<sequence>MVPHRLASPPVSEPSHQDESPDSPSSPAGGAQDGQAPAGLDRRDWIAGLERGVGIIEAFDDAHPRMTASEAGQRTGLTRTAARRYLLTLQHMGYVASDGKLFWLTPRVLRLGQSYLDSARLPRIAQPFLQRVAVGTHETAYLSVLDGDDVVYIARNGPQRQMSTGYVLGARVPAQVTAAGLLMLALLPEAASAAWWAARKLQVFTSFTLADPADLRREMARVKAQDWALSEQQLDLNSRGIAVPLRDRRGDVHGALNITMPMGQESTEAAVVRVLPVLREAAQAMRNLI</sequence>
<evidence type="ECO:0000259" key="6">
    <source>
        <dbReference type="PROSITE" id="PS51078"/>
    </source>
</evidence>
<keyword evidence="1" id="KW-0805">Transcription regulation</keyword>
<evidence type="ECO:0000256" key="1">
    <source>
        <dbReference type="ARBA" id="ARBA00023015"/>
    </source>
</evidence>
<dbReference type="InterPro" id="IPR050707">
    <property type="entry name" value="HTH_MetabolicPath_Reg"/>
</dbReference>
<accession>A0A370F3B3</accession>
<dbReference type="Gene3D" id="1.10.10.10">
    <property type="entry name" value="Winged helix-like DNA-binding domain superfamily/Winged helix DNA-binding domain"/>
    <property type="match status" value="1"/>
</dbReference>
<dbReference type="InterPro" id="IPR036388">
    <property type="entry name" value="WH-like_DNA-bd_sf"/>
</dbReference>
<feature type="domain" description="IclR-ED" evidence="6">
    <location>
        <begin position="107"/>
        <end position="289"/>
    </location>
</feature>
<dbReference type="PROSITE" id="PS51078">
    <property type="entry name" value="ICLR_ED"/>
    <property type="match status" value="1"/>
</dbReference>
<dbReference type="AlphaFoldDB" id="A0A370F3B3"/>
<name>A0A370F3B3_9BURK</name>
<dbReference type="InterPro" id="IPR036390">
    <property type="entry name" value="WH_DNA-bd_sf"/>
</dbReference>
<dbReference type="EMBL" id="QQAV01000017">
    <property type="protein sequence ID" value="RDI17366.1"/>
    <property type="molecule type" value="Genomic_DNA"/>
</dbReference>
<proteinExistence type="predicted"/>
<dbReference type="SMART" id="SM00346">
    <property type="entry name" value="HTH_ICLR"/>
    <property type="match status" value="1"/>
</dbReference>
<reference evidence="7 8" key="1">
    <citation type="submission" date="2018-07" db="EMBL/GenBank/DDBJ databases">
        <title>Genomic Encyclopedia of Type Strains, Phase IV (KMG-IV): sequencing the most valuable type-strain genomes for metagenomic binning, comparative biology and taxonomic classification.</title>
        <authorList>
            <person name="Goeker M."/>
        </authorList>
    </citation>
    <scope>NUCLEOTIDE SEQUENCE [LARGE SCALE GENOMIC DNA]</scope>
    <source>
        <strain evidence="7 8">DSM 21352</strain>
    </source>
</reference>
<dbReference type="SUPFAM" id="SSF46785">
    <property type="entry name" value="Winged helix' DNA-binding domain"/>
    <property type="match status" value="1"/>
</dbReference>
<evidence type="ECO:0000256" key="3">
    <source>
        <dbReference type="ARBA" id="ARBA00023163"/>
    </source>
</evidence>
<evidence type="ECO:0000313" key="8">
    <source>
        <dbReference type="Proteomes" id="UP000255265"/>
    </source>
</evidence>